<evidence type="ECO:0000256" key="9">
    <source>
        <dbReference type="RuleBase" id="RU366011"/>
    </source>
</evidence>
<evidence type="ECO:0000313" key="11">
    <source>
        <dbReference type="EMBL" id="ODV91925.1"/>
    </source>
</evidence>
<dbReference type="Gene3D" id="3.40.30.10">
    <property type="entry name" value="Glutaredoxin"/>
    <property type="match status" value="1"/>
</dbReference>
<evidence type="ECO:0000256" key="5">
    <source>
        <dbReference type="ARBA" id="ARBA00023284"/>
    </source>
</evidence>
<dbReference type="CDD" id="cd03013">
    <property type="entry name" value="PRX5_like"/>
    <property type="match status" value="1"/>
</dbReference>
<feature type="active site" description="Cysteine sulfenic acid (-SOH) intermediate" evidence="8">
    <location>
        <position position="59"/>
    </location>
</feature>
<dbReference type="SUPFAM" id="SSF52833">
    <property type="entry name" value="Thioredoxin-like"/>
    <property type="match status" value="1"/>
</dbReference>
<feature type="domain" description="Thioredoxin" evidence="10">
    <location>
        <begin position="3"/>
        <end position="172"/>
    </location>
</feature>
<proteinExistence type="inferred from homology"/>
<dbReference type="OrthoDB" id="195498at2759"/>
<name>A0A1E4TJJ2_9ASCO</name>
<dbReference type="InterPro" id="IPR013766">
    <property type="entry name" value="Thioredoxin_domain"/>
</dbReference>
<evidence type="ECO:0000256" key="6">
    <source>
        <dbReference type="ARBA" id="ARBA00032824"/>
    </source>
</evidence>
<evidence type="ECO:0000256" key="3">
    <source>
        <dbReference type="ARBA" id="ARBA00022862"/>
    </source>
</evidence>
<protein>
    <recommendedName>
        <fullName evidence="6">Thioredoxin peroxidase</fullName>
    </recommendedName>
    <alternativeName>
        <fullName evidence="7">Thioredoxin-dependent peroxiredoxin</fullName>
    </alternativeName>
</protein>
<dbReference type="GO" id="GO:0042744">
    <property type="term" value="P:hydrogen peroxide catabolic process"/>
    <property type="evidence" value="ECO:0007669"/>
    <property type="project" value="TreeGrafter"/>
</dbReference>
<keyword evidence="2 9" id="KW-0575">Peroxidase</keyword>
<evidence type="ECO:0000259" key="10">
    <source>
        <dbReference type="PROSITE" id="PS51352"/>
    </source>
</evidence>
<dbReference type="PROSITE" id="PS51352">
    <property type="entry name" value="THIOREDOXIN_2"/>
    <property type="match status" value="1"/>
</dbReference>
<dbReference type="Pfam" id="PF08534">
    <property type="entry name" value="Redoxin"/>
    <property type="match status" value="1"/>
</dbReference>
<dbReference type="GO" id="GO:0034599">
    <property type="term" value="P:cellular response to oxidative stress"/>
    <property type="evidence" value="ECO:0007669"/>
    <property type="project" value="EnsemblFungi"/>
</dbReference>
<keyword evidence="3 9" id="KW-0049">Antioxidant</keyword>
<dbReference type="PANTHER" id="PTHR10430">
    <property type="entry name" value="PEROXIREDOXIN"/>
    <property type="match status" value="1"/>
</dbReference>
<dbReference type="PANTHER" id="PTHR10430:SF16">
    <property type="entry name" value="PEROXIREDOXIN-5, MITOCHONDRIAL"/>
    <property type="match status" value="1"/>
</dbReference>
<keyword evidence="5 9" id="KW-0676">Redox-active center</keyword>
<dbReference type="GO" id="GO:0005739">
    <property type="term" value="C:mitochondrion"/>
    <property type="evidence" value="ECO:0007669"/>
    <property type="project" value="TreeGrafter"/>
</dbReference>
<keyword evidence="12" id="KW-1185">Reference proteome</keyword>
<evidence type="ECO:0000256" key="8">
    <source>
        <dbReference type="PIRSR" id="PIRSR637944-1"/>
    </source>
</evidence>
<evidence type="ECO:0000256" key="4">
    <source>
        <dbReference type="ARBA" id="ARBA00023002"/>
    </source>
</evidence>
<comment type="similarity">
    <text evidence="1 9">Belongs to the peroxiredoxin family. Prx5 subfamily.</text>
</comment>
<evidence type="ECO:0000313" key="12">
    <source>
        <dbReference type="Proteomes" id="UP000095023"/>
    </source>
</evidence>
<dbReference type="InterPro" id="IPR036249">
    <property type="entry name" value="Thioredoxin-like_sf"/>
</dbReference>
<evidence type="ECO:0000256" key="1">
    <source>
        <dbReference type="ARBA" id="ARBA00010505"/>
    </source>
</evidence>
<accession>A0A1E4TJJ2</accession>
<dbReference type="GO" id="GO:0008379">
    <property type="term" value="F:thioredoxin peroxidase activity"/>
    <property type="evidence" value="ECO:0007669"/>
    <property type="project" value="EnsemblFungi"/>
</dbReference>
<dbReference type="AlphaFoldDB" id="A0A1E4TJJ2"/>
<reference evidence="12" key="1">
    <citation type="submission" date="2016-02" db="EMBL/GenBank/DDBJ databases">
        <title>Comparative genomics of biotechnologically important yeasts.</title>
        <authorList>
            <consortium name="DOE Joint Genome Institute"/>
            <person name="Riley R."/>
            <person name="Haridas S."/>
            <person name="Wolfe K.H."/>
            <person name="Lopes M.R."/>
            <person name="Hittinger C.T."/>
            <person name="Goker M."/>
            <person name="Salamov A."/>
            <person name="Wisecaver J."/>
            <person name="Long T.M."/>
            <person name="Aerts A.L."/>
            <person name="Barry K."/>
            <person name="Choi C."/>
            <person name="Clum A."/>
            <person name="Coughlan A.Y."/>
            <person name="Deshpande S."/>
            <person name="Douglass A.P."/>
            <person name="Hanson S.J."/>
            <person name="Klenk H.-P."/>
            <person name="Labutti K."/>
            <person name="Lapidus A."/>
            <person name="Lindquist E."/>
            <person name="Lipzen A."/>
            <person name="Meier-Kolthoff J.P."/>
            <person name="Ohm R.A."/>
            <person name="Otillar R.P."/>
            <person name="Pangilinan J."/>
            <person name="Peng Y."/>
            <person name="Rokas A."/>
            <person name="Rosa C.A."/>
            <person name="Scheuner C."/>
            <person name="Sibirny A.A."/>
            <person name="Slot J.C."/>
            <person name="Stielow J.B."/>
            <person name="Sun H."/>
            <person name="Kurtzman C.P."/>
            <person name="Blackwell M."/>
            <person name="Jeffries T.W."/>
            <person name="Grigoriev I.V."/>
        </authorList>
    </citation>
    <scope>NUCLEOTIDE SEQUENCE [LARGE SCALE GENOMIC DNA]</scope>
    <source>
        <strain evidence="12">NRRL Y-17796</strain>
    </source>
</reference>
<evidence type="ECO:0000256" key="2">
    <source>
        <dbReference type="ARBA" id="ARBA00022559"/>
    </source>
</evidence>
<dbReference type="InterPro" id="IPR037944">
    <property type="entry name" value="PRX5-like"/>
</dbReference>
<dbReference type="EMBL" id="KV453841">
    <property type="protein sequence ID" value="ODV91925.1"/>
    <property type="molecule type" value="Genomic_DNA"/>
</dbReference>
<keyword evidence="4 9" id="KW-0560">Oxidoreductase</keyword>
<dbReference type="GO" id="GO:0005777">
    <property type="term" value="C:peroxisome"/>
    <property type="evidence" value="ECO:0007669"/>
    <property type="project" value="TreeGrafter"/>
</dbReference>
<dbReference type="GO" id="GO:0045454">
    <property type="term" value="P:cell redox homeostasis"/>
    <property type="evidence" value="ECO:0007669"/>
    <property type="project" value="EnsemblFungi"/>
</dbReference>
<dbReference type="FunFam" id="3.40.30.10:FF:000020">
    <property type="entry name" value="Peroxiredoxin"/>
    <property type="match status" value="1"/>
</dbReference>
<dbReference type="Proteomes" id="UP000095023">
    <property type="component" value="Unassembled WGS sequence"/>
</dbReference>
<dbReference type="GO" id="GO:0010038">
    <property type="term" value="P:response to metal ion"/>
    <property type="evidence" value="ECO:0007669"/>
    <property type="project" value="EnsemblFungi"/>
</dbReference>
<dbReference type="InterPro" id="IPR013740">
    <property type="entry name" value="Redoxin"/>
</dbReference>
<comment type="function">
    <text evidence="9">Thiol-specific peroxidase that catalyzes the reduction of hydrogen peroxide and organic hydroperoxides to water and alcohols, respectively. Plays a role in cell protection against oxidative stress by detoxifying peroxides.</text>
</comment>
<gene>
    <name evidence="11" type="ORF">CANCADRAFT_22906</name>
</gene>
<sequence>MALSVNDNFPDVTFKYIPYTPETADITACGIPINLKPLEEFKGKKFVIVAVPGAFTPTCSANHLPPYVQEAQKFQAKGVERIIFISANDPFVLSAWGKANGVTNDFIIFASDPNAEFSKSIGFSVDLTNRGLGVRTARYAIVVDENGKVAYIEKEPGTDVSVSGADAVLAKL</sequence>
<evidence type="ECO:0000256" key="7">
    <source>
        <dbReference type="ARBA" id="ARBA00079296"/>
    </source>
</evidence>
<organism evidence="11 12">
    <name type="scientific">Tortispora caseinolytica NRRL Y-17796</name>
    <dbReference type="NCBI Taxonomy" id="767744"/>
    <lineage>
        <taxon>Eukaryota</taxon>
        <taxon>Fungi</taxon>
        <taxon>Dikarya</taxon>
        <taxon>Ascomycota</taxon>
        <taxon>Saccharomycotina</taxon>
        <taxon>Trigonopsidomycetes</taxon>
        <taxon>Trigonopsidales</taxon>
        <taxon>Trigonopsidaceae</taxon>
        <taxon>Tortispora</taxon>
    </lineage>
</organism>